<sequence>MQGATQLMTIAGRLVGEEYQQLRRVGGKVAELSDELDTMNAILRMLSDADESAVDHFIRVWMKQVQELAYDAEDCVHLYIFRIRCRRRDGLLVWSKTKRIVATLFPRRRLARQINALRARAVVISERHARYGVSREALLRITTSSLAAPAPVSGHALGRPEANDPHHLVGITDQANTLADMVKSMSNNERDMKLKVFSIVGFGGPGKTTLAMEVCRHLEADFQRQAQVSVSQAFGGRKDMEGLLKRVLQQIVKPKADNAQGIKEEDPLDGIDTMGVDELTGKLEELLMDTRGAAVVSHGCRGRWRRGLHRPFAEIWIHGAAAPAGSAPPFALWTVCAGTLPGVLDRSGGGESALGGGSSGAFVLARSGGLLLPPSRSFPFALVAGGCCWFRCFWGWWCRLGPGETLGRLVRLDSGVGFGQRILPEGSVVVLILVTSGPLPGENPKSGLDWAAVAPWASSPPWRRCLGS</sequence>
<dbReference type="Pfam" id="PF00931">
    <property type="entry name" value="NB-ARC"/>
    <property type="match status" value="1"/>
</dbReference>
<evidence type="ECO:0008006" key="10">
    <source>
        <dbReference type="Google" id="ProtNLM"/>
    </source>
</evidence>
<evidence type="ECO:0000259" key="7">
    <source>
        <dbReference type="Pfam" id="PF18052"/>
    </source>
</evidence>
<protein>
    <recommendedName>
        <fullName evidence="10">Rx N-terminal domain-containing protein</fullName>
    </recommendedName>
</protein>
<dbReference type="Proteomes" id="UP000324705">
    <property type="component" value="Chromosome 2A"/>
</dbReference>
<dbReference type="Gene3D" id="3.40.50.300">
    <property type="entry name" value="P-loop containing nucleotide triphosphate hydrolases"/>
    <property type="match status" value="1"/>
</dbReference>
<organism evidence="8 9">
    <name type="scientific">Triticum turgidum subsp. durum</name>
    <name type="common">Durum wheat</name>
    <name type="synonym">Triticum durum</name>
    <dbReference type="NCBI Taxonomy" id="4567"/>
    <lineage>
        <taxon>Eukaryota</taxon>
        <taxon>Viridiplantae</taxon>
        <taxon>Streptophyta</taxon>
        <taxon>Embryophyta</taxon>
        <taxon>Tracheophyta</taxon>
        <taxon>Spermatophyta</taxon>
        <taxon>Magnoliopsida</taxon>
        <taxon>Liliopsida</taxon>
        <taxon>Poales</taxon>
        <taxon>Poaceae</taxon>
        <taxon>BOP clade</taxon>
        <taxon>Pooideae</taxon>
        <taxon>Triticodae</taxon>
        <taxon>Triticeae</taxon>
        <taxon>Triticinae</taxon>
        <taxon>Triticum</taxon>
    </lineage>
</organism>
<accession>A0A9R1P8V5</accession>
<dbReference type="PANTHER" id="PTHR19338">
    <property type="entry name" value="TRANSLOCASE OF INNER MITOCHONDRIAL MEMBRANE 13 HOMOLOG"/>
    <property type="match status" value="1"/>
</dbReference>
<evidence type="ECO:0000256" key="5">
    <source>
        <dbReference type="ARBA" id="ARBA00022821"/>
    </source>
</evidence>
<dbReference type="InterPro" id="IPR002182">
    <property type="entry name" value="NB-ARC"/>
</dbReference>
<dbReference type="Pfam" id="PF18052">
    <property type="entry name" value="Rx_N"/>
    <property type="match status" value="1"/>
</dbReference>
<evidence type="ECO:0000313" key="9">
    <source>
        <dbReference type="Proteomes" id="UP000324705"/>
    </source>
</evidence>
<name>A0A9R1P8V5_TRITD</name>
<feature type="domain" description="Disease resistance N-terminal" evidence="7">
    <location>
        <begin position="11"/>
        <end position="93"/>
    </location>
</feature>
<dbReference type="InterPro" id="IPR038005">
    <property type="entry name" value="RX-like_CC"/>
</dbReference>
<dbReference type="InterPro" id="IPR041118">
    <property type="entry name" value="Rx_N"/>
</dbReference>
<dbReference type="Gramene" id="TRITD2Av1G288010.1">
    <property type="protein sequence ID" value="TRITD2Av1G288010.1"/>
    <property type="gene ID" value="TRITD2Av1G288010"/>
</dbReference>
<evidence type="ECO:0000259" key="6">
    <source>
        <dbReference type="Pfam" id="PF00931"/>
    </source>
</evidence>
<reference evidence="8 9" key="1">
    <citation type="submission" date="2017-09" db="EMBL/GenBank/DDBJ databases">
        <authorList>
            <consortium name="International Durum Wheat Genome Sequencing Consortium (IDWGSC)"/>
            <person name="Milanesi L."/>
        </authorList>
    </citation>
    <scope>NUCLEOTIDE SEQUENCE [LARGE SCALE GENOMIC DNA]</scope>
    <source>
        <strain evidence="9">cv. Svevo</strain>
    </source>
</reference>
<proteinExistence type="inferred from homology"/>
<dbReference type="CDD" id="cd14798">
    <property type="entry name" value="RX-CC_like"/>
    <property type="match status" value="1"/>
</dbReference>
<keyword evidence="3" id="KW-0677">Repeat</keyword>
<feature type="domain" description="NB-ARC" evidence="6">
    <location>
        <begin position="189"/>
        <end position="262"/>
    </location>
</feature>
<evidence type="ECO:0000313" key="8">
    <source>
        <dbReference type="EMBL" id="VAH38959.1"/>
    </source>
</evidence>
<keyword evidence="4" id="KW-0547">Nucleotide-binding</keyword>
<dbReference type="Gene3D" id="1.20.5.4130">
    <property type="match status" value="1"/>
</dbReference>
<dbReference type="EMBL" id="LT934113">
    <property type="protein sequence ID" value="VAH38959.1"/>
    <property type="molecule type" value="Genomic_DNA"/>
</dbReference>
<evidence type="ECO:0000256" key="4">
    <source>
        <dbReference type="ARBA" id="ARBA00022741"/>
    </source>
</evidence>
<dbReference type="InterPro" id="IPR027417">
    <property type="entry name" value="P-loop_NTPase"/>
</dbReference>
<gene>
    <name evidence="8" type="ORF">TRITD_2Av1G288010</name>
</gene>
<dbReference type="GO" id="GO:0043531">
    <property type="term" value="F:ADP binding"/>
    <property type="evidence" value="ECO:0007669"/>
    <property type="project" value="InterPro"/>
</dbReference>
<keyword evidence="5" id="KW-0611">Plant defense</keyword>
<dbReference type="GO" id="GO:0006952">
    <property type="term" value="P:defense response"/>
    <property type="evidence" value="ECO:0007669"/>
    <property type="project" value="UniProtKB-KW"/>
</dbReference>
<evidence type="ECO:0000256" key="2">
    <source>
        <dbReference type="ARBA" id="ARBA00022614"/>
    </source>
</evidence>
<keyword evidence="2" id="KW-0433">Leucine-rich repeat</keyword>
<comment type="similarity">
    <text evidence="1">Belongs to the disease resistance NB-LRR family.</text>
</comment>
<dbReference type="SUPFAM" id="SSF52540">
    <property type="entry name" value="P-loop containing nucleoside triphosphate hydrolases"/>
    <property type="match status" value="1"/>
</dbReference>
<evidence type="ECO:0000256" key="1">
    <source>
        <dbReference type="ARBA" id="ARBA00008894"/>
    </source>
</evidence>
<keyword evidence="9" id="KW-1185">Reference proteome</keyword>
<dbReference type="PANTHER" id="PTHR19338:SF48">
    <property type="entry name" value="OS12G0166600 PROTEIN"/>
    <property type="match status" value="1"/>
</dbReference>
<dbReference type="AlphaFoldDB" id="A0A9R1P8V5"/>
<evidence type="ECO:0000256" key="3">
    <source>
        <dbReference type="ARBA" id="ARBA00022737"/>
    </source>
</evidence>